<comment type="subunit">
    <text evidence="7">Homodimer.</text>
</comment>
<evidence type="ECO:0000256" key="8">
    <source>
        <dbReference type="RuleBase" id="RU000336"/>
    </source>
</evidence>
<dbReference type="PRINTS" id="PR00982">
    <property type="entry name" value="TRNASYNTHLYS"/>
</dbReference>
<comment type="subcellular location">
    <subcellularLocation>
        <location evidence="7">Cytoplasm</location>
    </subcellularLocation>
</comment>
<keyword evidence="2 7" id="KW-0479">Metal-binding</keyword>
<dbReference type="Gene3D" id="2.40.50.140">
    <property type="entry name" value="Nucleic acid-binding proteins"/>
    <property type="match status" value="1"/>
</dbReference>
<dbReference type="NCBIfam" id="TIGR00499">
    <property type="entry name" value="lysS_bact"/>
    <property type="match status" value="1"/>
</dbReference>
<dbReference type="InterPro" id="IPR004365">
    <property type="entry name" value="NA-bd_OB_tRNA"/>
</dbReference>
<dbReference type="PANTHER" id="PTHR42918:SF15">
    <property type="entry name" value="LYSINE--TRNA LIGASE, CHLOROPLASTIC_MITOCHONDRIAL"/>
    <property type="match status" value="1"/>
</dbReference>
<sequence>MQEKKSEYTDRIKKLDMLKQAGVNPYPARAERDCSISEVPRDFKKLTQAKKTFHVAGRLRSVRLHGNLAFGDLEDETGRIQIVFNKKDMDTEDFKLFTRTVDASDFIGIEGTTLVTKTGQNSIAVAKWTMLAKALRQIPDEHFGFKDEEERLRKRYLDILLNKDLRETIVRKGKFWQAVRNFLLAKGFAEVETPVLETTTGGADARPFITHHNALDVDVYLRISCGELWQKRLMVAGFEKTFEIGRIFRNEGISAEHAQDYTQMEFYWAYADYEKGMALVEEMFKHVAKEVFGTLKFSIKNFAIDLGNKWERYDYTEIIKKRTGVDIAKASVKDIEKKLKELDIAYDNKGFNITRGIDNLWKYCRKDIAGPGFLVNVPIVVSPLAKQNEARPQTVQRFQPIIAGSELGNGYSELNDPIDQRERFAGQQKLRDAGDDEAQMADYEFVEALEYGMPPTCGFGMSERVFSFLSDKTLRDCQTFPLVRPKIANSEQEIKNK</sequence>
<dbReference type="EMBL" id="MFGC01000033">
    <property type="protein sequence ID" value="OGF26722.1"/>
    <property type="molecule type" value="Genomic_DNA"/>
</dbReference>
<comment type="catalytic activity">
    <reaction evidence="6 7 8">
        <text>tRNA(Lys) + L-lysine + ATP = L-lysyl-tRNA(Lys) + AMP + diphosphate</text>
        <dbReference type="Rhea" id="RHEA:20792"/>
        <dbReference type="Rhea" id="RHEA-COMP:9696"/>
        <dbReference type="Rhea" id="RHEA-COMP:9697"/>
        <dbReference type="ChEBI" id="CHEBI:30616"/>
        <dbReference type="ChEBI" id="CHEBI:32551"/>
        <dbReference type="ChEBI" id="CHEBI:33019"/>
        <dbReference type="ChEBI" id="CHEBI:78442"/>
        <dbReference type="ChEBI" id="CHEBI:78529"/>
        <dbReference type="ChEBI" id="CHEBI:456215"/>
        <dbReference type="EC" id="6.1.1.6"/>
    </reaction>
</comment>
<evidence type="ECO:0000313" key="11">
    <source>
        <dbReference type="Proteomes" id="UP000178925"/>
    </source>
</evidence>
<dbReference type="SUPFAM" id="SSF55681">
    <property type="entry name" value="Class II aaRS and biotin synthetases"/>
    <property type="match status" value="1"/>
</dbReference>
<dbReference type="InterPro" id="IPR045864">
    <property type="entry name" value="aa-tRNA-synth_II/BPL/LPL"/>
</dbReference>
<evidence type="ECO:0000256" key="1">
    <source>
        <dbReference type="ARBA" id="ARBA00022598"/>
    </source>
</evidence>
<evidence type="ECO:0000256" key="4">
    <source>
        <dbReference type="ARBA" id="ARBA00022840"/>
    </source>
</evidence>
<keyword evidence="5 7" id="KW-0030">Aminoacyl-tRNA synthetase</keyword>
<evidence type="ECO:0000313" key="10">
    <source>
        <dbReference type="EMBL" id="OGF26722.1"/>
    </source>
</evidence>
<dbReference type="InterPro" id="IPR018149">
    <property type="entry name" value="Lys-tRNA-synth_II_C"/>
</dbReference>
<keyword evidence="7 8" id="KW-0460">Magnesium</keyword>
<gene>
    <name evidence="7" type="primary">lysS</name>
    <name evidence="10" type="ORF">A2242_01955</name>
</gene>
<dbReference type="Gene3D" id="3.30.930.10">
    <property type="entry name" value="Bira Bifunctional Protein, Domain 2"/>
    <property type="match status" value="1"/>
</dbReference>
<dbReference type="InterPro" id="IPR044136">
    <property type="entry name" value="Lys-tRNA-ligase_II_N"/>
</dbReference>
<evidence type="ECO:0000256" key="2">
    <source>
        <dbReference type="ARBA" id="ARBA00022723"/>
    </source>
</evidence>
<keyword evidence="1 7" id="KW-0436">Ligase</keyword>
<comment type="caution">
    <text evidence="7">Lacks conserved residue(s) required for the propagation of feature annotation.</text>
</comment>
<dbReference type="STRING" id="1797995.A2242_01955"/>
<keyword evidence="3 7" id="KW-0547">Nucleotide-binding</keyword>
<keyword evidence="4 7" id="KW-0067">ATP-binding</keyword>
<dbReference type="CDD" id="cd04322">
    <property type="entry name" value="LysRS_N"/>
    <property type="match status" value="1"/>
</dbReference>
<dbReference type="PANTHER" id="PTHR42918">
    <property type="entry name" value="LYSYL-TRNA SYNTHETASE"/>
    <property type="match status" value="1"/>
</dbReference>
<keyword evidence="7" id="KW-0648">Protein biosynthesis</keyword>
<dbReference type="InterPro" id="IPR002313">
    <property type="entry name" value="Lys-tRNA-ligase_II"/>
</dbReference>
<dbReference type="InterPro" id="IPR012340">
    <property type="entry name" value="NA-bd_OB-fold"/>
</dbReference>
<dbReference type="PROSITE" id="PS50862">
    <property type="entry name" value="AA_TRNA_LIGASE_II"/>
    <property type="match status" value="1"/>
</dbReference>
<dbReference type="SUPFAM" id="SSF50249">
    <property type="entry name" value="Nucleic acid-binding proteins"/>
    <property type="match status" value="1"/>
</dbReference>
<protein>
    <recommendedName>
        <fullName evidence="7">Lysine--tRNA ligase</fullName>
        <ecNumber evidence="7">6.1.1.6</ecNumber>
    </recommendedName>
    <alternativeName>
        <fullName evidence="7">Lysyl-tRNA synthetase</fullName>
        <shortName evidence="7">LysRS</shortName>
    </alternativeName>
</protein>
<dbReference type="InterPro" id="IPR004364">
    <property type="entry name" value="Aa-tRNA-synt_II"/>
</dbReference>
<dbReference type="NCBIfam" id="NF001756">
    <property type="entry name" value="PRK00484.1"/>
    <property type="match status" value="1"/>
</dbReference>
<feature type="domain" description="Aminoacyl-transfer RNA synthetases class-II family profile" evidence="9">
    <location>
        <begin position="177"/>
        <end position="485"/>
    </location>
</feature>
<evidence type="ECO:0000256" key="7">
    <source>
        <dbReference type="HAMAP-Rule" id="MF_00252"/>
    </source>
</evidence>
<dbReference type="GO" id="GO:0000049">
    <property type="term" value="F:tRNA binding"/>
    <property type="evidence" value="ECO:0007669"/>
    <property type="project" value="TreeGrafter"/>
</dbReference>
<organism evidence="10 11">
    <name type="scientific">Candidatus Falkowbacteria bacterium RIFOXYA2_FULL_47_9</name>
    <dbReference type="NCBI Taxonomy" id="1797995"/>
    <lineage>
        <taxon>Bacteria</taxon>
        <taxon>Candidatus Falkowiibacteriota</taxon>
    </lineage>
</organism>
<dbReference type="GO" id="GO:0000287">
    <property type="term" value="F:magnesium ion binding"/>
    <property type="evidence" value="ECO:0007669"/>
    <property type="project" value="UniProtKB-UniRule"/>
</dbReference>
<dbReference type="InterPro" id="IPR006195">
    <property type="entry name" value="aa-tRNA-synth_II"/>
</dbReference>
<name>A0A1F5SJA0_9BACT</name>
<dbReference type="GO" id="GO:0005524">
    <property type="term" value="F:ATP binding"/>
    <property type="evidence" value="ECO:0007669"/>
    <property type="project" value="UniProtKB-UniRule"/>
</dbReference>
<evidence type="ECO:0000256" key="6">
    <source>
        <dbReference type="ARBA" id="ARBA00048573"/>
    </source>
</evidence>
<dbReference type="AlphaFoldDB" id="A0A1F5SJA0"/>
<reference evidence="10 11" key="1">
    <citation type="journal article" date="2016" name="Nat. Commun.">
        <title>Thousands of microbial genomes shed light on interconnected biogeochemical processes in an aquifer system.</title>
        <authorList>
            <person name="Anantharaman K."/>
            <person name="Brown C.T."/>
            <person name="Hug L.A."/>
            <person name="Sharon I."/>
            <person name="Castelle C.J."/>
            <person name="Probst A.J."/>
            <person name="Thomas B.C."/>
            <person name="Singh A."/>
            <person name="Wilkins M.J."/>
            <person name="Karaoz U."/>
            <person name="Brodie E.L."/>
            <person name="Williams K.H."/>
            <person name="Hubbard S.S."/>
            <person name="Banfield J.F."/>
        </authorList>
    </citation>
    <scope>NUCLEOTIDE SEQUENCE [LARGE SCALE GENOMIC DNA]</scope>
</reference>
<proteinExistence type="inferred from homology"/>
<dbReference type="HAMAP" id="MF_00252">
    <property type="entry name" value="Lys_tRNA_synth_class2"/>
    <property type="match status" value="1"/>
</dbReference>
<dbReference type="EC" id="6.1.1.6" evidence="7"/>
<dbReference type="Pfam" id="PF01336">
    <property type="entry name" value="tRNA_anti-codon"/>
    <property type="match status" value="1"/>
</dbReference>
<comment type="cofactor">
    <cofactor evidence="7 8">
        <name>Mg(2+)</name>
        <dbReference type="ChEBI" id="CHEBI:18420"/>
    </cofactor>
    <text evidence="7 8">Binds 3 Mg(2+) ions per subunit.</text>
</comment>
<dbReference type="Pfam" id="PF00152">
    <property type="entry name" value="tRNA-synt_2"/>
    <property type="match status" value="1"/>
</dbReference>
<accession>A0A1F5SJA0</accession>
<dbReference type="Proteomes" id="UP000178925">
    <property type="component" value="Unassembled WGS sequence"/>
</dbReference>
<feature type="binding site" evidence="7">
    <location>
        <position position="406"/>
    </location>
    <ligand>
        <name>Mg(2+)</name>
        <dbReference type="ChEBI" id="CHEBI:18420"/>
        <label>1</label>
    </ligand>
</feature>
<comment type="caution">
    <text evidence="10">The sequence shown here is derived from an EMBL/GenBank/DDBJ whole genome shotgun (WGS) entry which is preliminary data.</text>
</comment>
<evidence type="ECO:0000256" key="3">
    <source>
        <dbReference type="ARBA" id="ARBA00022741"/>
    </source>
</evidence>
<evidence type="ECO:0000259" key="9">
    <source>
        <dbReference type="PROSITE" id="PS50862"/>
    </source>
</evidence>
<comment type="similarity">
    <text evidence="7">Belongs to the class-II aminoacyl-tRNA synthetase family.</text>
</comment>
<keyword evidence="7" id="KW-0963">Cytoplasm</keyword>
<evidence type="ECO:0000256" key="5">
    <source>
        <dbReference type="ARBA" id="ARBA00023146"/>
    </source>
</evidence>
<dbReference type="GO" id="GO:0005829">
    <property type="term" value="C:cytosol"/>
    <property type="evidence" value="ECO:0007669"/>
    <property type="project" value="TreeGrafter"/>
</dbReference>
<dbReference type="GO" id="GO:0006430">
    <property type="term" value="P:lysyl-tRNA aminoacylation"/>
    <property type="evidence" value="ECO:0007669"/>
    <property type="project" value="UniProtKB-UniRule"/>
</dbReference>
<dbReference type="GO" id="GO:0004824">
    <property type="term" value="F:lysine-tRNA ligase activity"/>
    <property type="evidence" value="ECO:0007669"/>
    <property type="project" value="UniProtKB-UniRule"/>
</dbReference>
<feature type="binding site" evidence="7">
    <location>
        <position position="406"/>
    </location>
    <ligand>
        <name>Mg(2+)</name>
        <dbReference type="ChEBI" id="CHEBI:18420"/>
        <label>2</label>
    </ligand>
</feature>